<dbReference type="InterPro" id="IPR000994">
    <property type="entry name" value="Pept_M24"/>
</dbReference>
<dbReference type="Pfam" id="PF16188">
    <property type="entry name" value="Peptidase_M24_C"/>
    <property type="match status" value="1"/>
</dbReference>
<dbReference type="InterPro" id="IPR029149">
    <property type="entry name" value="Creatin/AminoP/Spt16_N"/>
</dbReference>
<sequence>MSIQASVAERLDAVRRSMQKLDIQAFIVPHEDEHLGEYTAPADERLAWITGFTGSAGVAVILKDNAALFVDGRYTVQARQQVAEEQFILLHLTQDPFIHWLLQQLPAGSRVGIDARLHSLDWYRKAAQTLATAQISLHPLDENPIDLHWTERPAPSSAPARLFAEAIAGESSQSKRQRIAAQLRAQSADALLLTQNESINWLLNIRGSDIPALPVVNAFAILYSNATLDLFIEPSRLDSQFSTHVGNDVSVYPSCKLSDVLQRLGEDALSVWLDSATTNAACALQLQQHGAQLLDQPDPTLLAKACKNETEIAGMCEAHRKDALAMCHFLAWLDQSVGDGLQSDEAQLAEKLESFRQQQPGYLEPSFATISALGPNAALPHYNFRNTTPRPFGLDGIYLVDSGGHYDEGTTDITRTVQVGEVSDEVRLLFTLVMKGHIALSRAPFPKGTCGMQLDVLARLPLWQAGFNYDHGTGHGVGHVLSVHEGPQRISPKGSMTPLEPGMVISNEPGYYREGAFGMRCENLVVVEPAAQIGETERYTFRNLTLVPFDKRLLLPELLTAEEKQWWNDYHRDVFLNLAPSLQGKELLWLEHATAAI</sequence>
<dbReference type="Pfam" id="PF01321">
    <property type="entry name" value="Creatinase_N"/>
    <property type="match status" value="1"/>
</dbReference>
<organism evidence="7 8">
    <name type="scientific">Tolumonas osonensis</name>
    <dbReference type="NCBI Taxonomy" id="675874"/>
    <lineage>
        <taxon>Bacteria</taxon>
        <taxon>Pseudomonadati</taxon>
        <taxon>Pseudomonadota</taxon>
        <taxon>Gammaproteobacteria</taxon>
        <taxon>Aeromonadales</taxon>
        <taxon>Aeromonadaceae</taxon>
        <taxon>Tolumonas</taxon>
    </lineage>
</organism>
<evidence type="ECO:0000259" key="4">
    <source>
        <dbReference type="Pfam" id="PF00557"/>
    </source>
</evidence>
<accession>A0A841GBD2</accession>
<keyword evidence="8" id="KW-1185">Reference proteome</keyword>
<comment type="similarity">
    <text evidence="1">Belongs to the peptidase M24B family.</text>
</comment>
<dbReference type="SUPFAM" id="SSF53092">
    <property type="entry name" value="Creatinase/prolidase N-terminal domain"/>
    <property type="match status" value="1"/>
</dbReference>
<gene>
    <name evidence="7" type="ORF">HNR75_002382</name>
</gene>
<comment type="caution">
    <text evidence="7">The sequence shown here is derived from an EMBL/GenBank/DDBJ whole genome shotgun (WGS) entry which is preliminary data.</text>
</comment>
<dbReference type="Gene3D" id="3.90.230.10">
    <property type="entry name" value="Creatinase/methionine aminopeptidase superfamily"/>
    <property type="match status" value="1"/>
</dbReference>
<keyword evidence="7" id="KW-0031">Aminopeptidase</keyword>
<evidence type="ECO:0000259" key="5">
    <source>
        <dbReference type="Pfam" id="PF01321"/>
    </source>
</evidence>
<dbReference type="GO" id="GO:0046872">
    <property type="term" value="F:metal ion binding"/>
    <property type="evidence" value="ECO:0007669"/>
    <property type="project" value="UniProtKB-KW"/>
</dbReference>
<dbReference type="AlphaFoldDB" id="A0A841GBD2"/>
<feature type="domain" description="Peptidase M24 C-terminal" evidence="6">
    <location>
        <begin position="539"/>
        <end position="597"/>
    </location>
</feature>
<dbReference type="InterPro" id="IPR032416">
    <property type="entry name" value="Peptidase_M24_C"/>
</dbReference>
<dbReference type="Proteomes" id="UP000585721">
    <property type="component" value="Unassembled WGS sequence"/>
</dbReference>
<evidence type="ECO:0000256" key="1">
    <source>
        <dbReference type="ARBA" id="ARBA00008766"/>
    </source>
</evidence>
<proteinExistence type="inferred from homology"/>
<dbReference type="GO" id="GO:0005737">
    <property type="term" value="C:cytoplasm"/>
    <property type="evidence" value="ECO:0007669"/>
    <property type="project" value="UniProtKB-ARBA"/>
</dbReference>
<dbReference type="Pfam" id="PF16189">
    <property type="entry name" value="Creatinase_N_2"/>
    <property type="match status" value="1"/>
</dbReference>
<dbReference type="SUPFAM" id="SSF55920">
    <property type="entry name" value="Creatinase/aminopeptidase"/>
    <property type="match status" value="1"/>
</dbReference>
<dbReference type="Gene3D" id="3.40.350.10">
    <property type="entry name" value="Creatinase/prolidase N-terminal domain"/>
    <property type="match status" value="2"/>
</dbReference>
<evidence type="ECO:0000259" key="6">
    <source>
        <dbReference type="Pfam" id="PF16188"/>
    </source>
</evidence>
<dbReference type="CDD" id="cd01085">
    <property type="entry name" value="APP"/>
    <property type="match status" value="1"/>
</dbReference>
<feature type="domain" description="Peptidase M24" evidence="4">
    <location>
        <begin position="314"/>
        <end position="528"/>
    </location>
</feature>
<dbReference type="PANTHER" id="PTHR43763">
    <property type="entry name" value="XAA-PRO AMINOPEPTIDASE 1"/>
    <property type="match status" value="1"/>
</dbReference>
<keyword evidence="7" id="KW-0645">Protease</keyword>
<keyword evidence="2" id="KW-0479">Metal-binding</keyword>
<dbReference type="EC" id="3.4.11.9" evidence="7"/>
<evidence type="ECO:0000313" key="7">
    <source>
        <dbReference type="EMBL" id="MBB6056444.1"/>
    </source>
</evidence>
<dbReference type="RefSeq" id="WP_188027177.1">
    <property type="nucleotide sequence ID" value="NZ_JACHGR010000008.1"/>
</dbReference>
<dbReference type="PANTHER" id="PTHR43763:SF6">
    <property type="entry name" value="XAA-PRO AMINOPEPTIDASE 1"/>
    <property type="match status" value="1"/>
</dbReference>
<dbReference type="EMBL" id="JACHGR010000008">
    <property type="protein sequence ID" value="MBB6056444.1"/>
    <property type="molecule type" value="Genomic_DNA"/>
</dbReference>
<reference evidence="7 8" key="1">
    <citation type="submission" date="2020-08" db="EMBL/GenBank/DDBJ databases">
        <title>Genomic Encyclopedia of Type Strains, Phase IV (KMG-IV): sequencing the most valuable type-strain genomes for metagenomic binning, comparative biology and taxonomic classification.</title>
        <authorList>
            <person name="Goeker M."/>
        </authorList>
    </citation>
    <scope>NUCLEOTIDE SEQUENCE [LARGE SCALE GENOMIC DNA]</scope>
    <source>
        <strain evidence="7 8">DSM 22975</strain>
    </source>
</reference>
<evidence type="ECO:0000256" key="2">
    <source>
        <dbReference type="ARBA" id="ARBA00022723"/>
    </source>
</evidence>
<dbReference type="InterPro" id="IPR036005">
    <property type="entry name" value="Creatinase/aminopeptidase-like"/>
</dbReference>
<feature type="domain" description="Creatinase N-terminal" evidence="5">
    <location>
        <begin position="10"/>
        <end position="134"/>
    </location>
</feature>
<evidence type="ECO:0000313" key="8">
    <source>
        <dbReference type="Proteomes" id="UP000585721"/>
    </source>
</evidence>
<dbReference type="InterPro" id="IPR050422">
    <property type="entry name" value="X-Pro_aminopeptidase_P"/>
</dbReference>
<dbReference type="InterPro" id="IPR033740">
    <property type="entry name" value="Pept_M24B"/>
</dbReference>
<evidence type="ECO:0000256" key="3">
    <source>
        <dbReference type="ARBA" id="ARBA00022801"/>
    </source>
</evidence>
<dbReference type="FunFam" id="3.90.230.10:FF:000009">
    <property type="entry name" value="xaa-Pro aminopeptidase 2"/>
    <property type="match status" value="1"/>
</dbReference>
<keyword evidence="3 7" id="KW-0378">Hydrolase</keyword>
<dbReference type="Pfam" id="PF00557">
    <property type="entry name" value="Peptidase_M24"/>
    <property type="match status" value="1"/>
</dbReference>
<name>A0A841GBD2_9GAMM</name>
<protein>
    <submittedName>
        <fullName evidence="7">Xaa-Pro aminopeptidase</fullName>
        <ecNumber evidence="7">3.4.11.9</ecNumber>
    </submittedName>
</protein>
<dbReference type="InterPro" id="IPR000587">
    <property type="entry name" value="Creatinase_N"/>
</dbReference>
<dbReference type="GO" id="GO:0070006">
    <property type="term" value="F:metalloaminopeptidase activity"/>
    <property type="evidence" value="ECO:0007669"/>
    <property type="project" value="InterPro"/>
</dbReference>